<evidence type="ECO:0000313" key="2">
    <source>
        <dbReference type="Proteomes" id="UP001233999"/>
    </source>
</evidence>
<dbReference type="AlphaFoldDB" id="A0AAD8A6F6"/>
<reference evidence="1" key="2">
    <citation type="submission" date="2023-05" db="EMBL/GenBank/DDBJ databases">
        <authorList>
            <person name="Fouks B."/>
        </authorList>
    </citation>
    <scope>NUCLEOTIDE SEQUENCE</scope>
    <source>
        <strain evidence="1">Stay&amp;Tobe</strain>
        <tissue evidence="1">Testes</tissue>
    </source>
</reference>
<evidence type="ECO:0000313" key="1">
    <source>
        <dbReference type="EMBL" id="KAJ9593334.1"/>
    </source>
</evidence>
<organism evidence="1 2">
    <name type="scientific">Diploptera punctata</name>
    <name type="common">Pacific beetle cockroach</name>
    <dbReference type="NCBI Taxonomy" id="6984"/>
    <lineage>
        <taxon>Eukaryota</taxon>
        <taxon>Metazoa</taxon>
        <taxon>Ecdysozoa</taxon>
        <taxon>Arthropoda</taxon>
        <taxon>Hexapoda</taxon>
        <taxon>Insecta</taxon>
        <taxon>Pterygota</taxon>
        <taxon>Neoptera</taxon>
        <taxon>Polyneoptera</taxon>
        <taxon>Dictyoptera</taxon>
        <taxon>Blattodea</taxon>
        <taxon>Blaberoidea</taxon>
        <taxon>Blaberidae</taxon>
        <taxon>Diplopterinae</taxon>
        <taxon>Diploptera</taxon>
    </lineage>
</organism>
<gene>
    <name evidence="1" type="ORF">L9F63_015104</name>
</gene>
<accession>A0AAD8A6F6</accession>
<sequence length="144" mass="17225">VVKLVEVEFQHFISKKKEVKPFLFHRMQSCWLRDLDSLKYLGENGGISIHRINQNTLEQFKKITYIFQNYEKTGQTTADNFIVIFVFSMNKIHRNLVIAIPYLQKLLKLQLNEFVERNNVRTCNLFTEEYPAHRIPSVKIFKHH</sequence>
<dbReference type="Proteomes" id="UP001233999">
    <property type="component" value="Unassembled WGS sequence"/>
</dbReference>
<keyword evidence="2" id="KW-1185">Reference proteome</keyword>
<feature type="non-terminal residue" evidence="1">
    <location>
        <position position="144"/>
    </location>
</feature>
<comment type="caution">
    <text evidence="1">The sequence shown here is derived from an EMBL/GenBank/DDBJ whole genome shotgun (WGS) entry which is preliminary data.</text>
</comment>
<name>A0AAD8A6F6_DIPPU</name>
<protein>
    <submittedName>
        <fullName evidence="1">Uncharacterized protein</fullName>
    </submittedName>
</protein>
<dbReference type="EMBL" id="JASPKZ010003446">
    <property type="protein sequence ID" value="KAJ9593334.1"/>
    <property type="molecule type" value="Genomic_DNA"/>
</dbReference>
<feature type="non-terminal residue" evidence="1">
    <location>
        <position position="1"/>
    </location>
</feature>
<proteinExistence type="predicted"/>
<reference evidence="1" key="1">
    <citation type="journal article" date="2023" name="IScience">
        <title>Live-bearing cockroach genome reveals convergent evolutionary mechanisms linked to viviparity in insects and beyond.</title>
        <authorList>
            <person name="Fouks B."/>
            <person name="Harrison M.C."/>
            <person name="Mikhailova A.A."/>
            <person name="Marchal E."/>
            <person name="English S."/>
            <person name="Carruthers M."/>
            <person name="Jennings E.C."/>
            <person name="Chiamaka E.L."/>
            <person name="Frigard R.A."/>
            <person name="Pippel M."/>
            <person name="Attardo G.M."/>
            <person name="Benoit J.B."/>
            <person name="Bornberg-Bauer E."/>
            <person name="Tobe S.S."/>
        </authorList>
    </citation>
    <scope>NUCLEOTIDE SEQUENCE</scope>
    <source>
        <strain evidence="1">Stay&amp;Tobe</strain>
    </source>
</reference>